<name>A0A1M6R659_XYLRU</name>
<dbReference type="OrthoDB" id="796548at2"/>
<sequence>MTQINEQEVMQGVAERFAKAAEELRLSGAQLYREGIVTNDQVLSKIKNGWQKPTKKAIDLFCQKYDVSAAWLYTGEGNMFLGRNKPFGPRIESADEKLLYNTDFDSCLDSKGQPISTGKETPVSFPMAGDFDFMCINTDKSLAPFIMPADIIALKRLSSWKEYIPGDFICVVVTSEYKVLRKVSVTQPDEQSINFTQVVDGTPVESSIPKDIIVEIYKVVGNYRRQ</sequence>
<protein>
    <recommendedName>
        <fullName evidence="3">Phage repressor protein C, contains Cro/C1-type HTH and peptisase s24 domains</fullName>
    </recommendedName>
</protein>
<evidence type="ECO:0000313" key="2">
    <source>
        <dbReference type="Proteomes" id="UP000184130"/>
    </source>
</evidence>
<accession>A0A1M6R659</accession>
<dbReference type="RefSeq" id="WP_073203657.1">
    <property type="nucleotide sequence ID" value="NZ_FRBD01000001.1"/>
</dbReference>
<reference evidence="1 2" key="1">
    <citation type="submission" date="2016-11" db="EMBL/GenBank/DDBJ databases">
        <authorList>
            <person name="Jaros S."/>
            <person name="Januszkiewicz K."/>
            <person name="Wedrychowicz H."/>
        </authorList>
    </citation>
    <scope>NUCLEOTIDE SEQUENCE [LARGE SCALE GENOMIC DNA]</scope>
    <source>
        <strain evidence="1 2">KHT3</strain>
    </source>
</reference>
<dbReference type="Proteomes" id="UP000184130">
    <property type="component" value="Unassembled WGS sequence"/>
</dbReference>
<dbReference type="AlphaFoldDB" id="A0A1M6R659"/>
<organism evidence="1 2">
    <name type="scientific">Xylanibacter ruminicola</name>
    <name type="common">Prevotella ruminicola</name>
    <dbReference type="NCBI Taxonomy" id="839"/>
    <lineage>
        <taxon>Bacteria</taxon>
        <taxon>Pseudomonadati</taxon>
        <taxon>Bacteroidota</taxon>
        <taxon>Bacteroidia</taxon>
        <taxon>Bacteroidales</taxon>
        <taxon>Prevotellaceae</taxon>
        <taxon>Xylanibacter</taxon>
    </lineage>
</organism>
<proteinExistence type="predicted"/>
<evidence type="ECO:0000313" key="1">
    <source>
        <dbReference type="EMBL" id="SHK27890.1"/>
    </source>
</evidence>
<dbReference type="EMBL" id="FRBD01000001">
    <property type="protein sequence ID" value="SHK27890.1"/>
    <property type="molecule type" value="Genomic_DNA"/>
</dbReference>
<evidence type="ECO:0008006" key="3">
    <source>
        <dbReference type="Google" id="ProtNLM"/>
    </source>
</evidence>
<gene>
    <name evidence="1" type="ORF">SAMN05216463_101100</name>
</gene>